<dbReference type="PANTHER" id="PTHR43737">
    <property type="entry name" value="BLL7424 PROTEIN"/>
    <property type="match status" value="1"/>
</dbReference>
<organism evidence="1 2">
    <name type="scientific">Sorangium cellulosum</name>
    <name type="common">Polyangium cellulosum</name>
    <dbReference type="NCBI Taxonomy" id="56"/>
    <lineage>
        <taxon>Bacteria</taxon>
        <taxon>Pseudomonadati</taxon>
        <taxon>Myxococcota</taxon>
        <taxon>Polyangia</taxon>
        <taxon>Polyangiales</taxon>
        <taxon>Polyangiaceae</taxon>
        <taxon>Sorangium</taxon>
    </lineage>
</organism>
<dbReference type="OrthoDB" id="238140at2"/>
<reference evidence="1 2" key="1">
    <citation type="submission" date="2015-09" db="EMBL/GenBank/DDBJ databases">
        <title>Sorangium comparison.</title>
        <authorList>
            <person name="Zaburannyi N."/>
            <person name="Bunk B."/>
            <person name="Overmann J."/>
            <person name="Mueller R."/>
        </authorList>
    </citation>
    <scope>NUCLEOTIDE SEQUENCE [LARGE SCALE GENOMIC DNA]</scope>
    <source>
        <strain evidence="1 2">So ceGT47</strain>
    </source>
</reference>
<accession>A0A4V0NDR8</accession>
<evidence type="ECO:0000313" key="2">
    <source>
        <dbReference type="Proteomes" id="UP000295781"/>
    </source>
</evidence>
<dbReference type="EMBL" id="CP012670">
    <property type="protein sequence ID" value="AUX23622.1"/>
    <property type="molecule type" value="Genomic_DNA"/>
</dbReference>
<evidence type="ECO:0000313" key="1">
    <source>
        <dbReference type="EMBL" id="AUX23622.1"/>
    </source>
</evidence>
<dbReference type="PROSITE" id="PS51318">
    <property type="entry name" value="TAT"/>
    <property type="match status" value="1"/>
</dbReference>
<dbReference type="Pfam" id="PF07394">
    <property type="entry name" value="DUF1501"/>
    <property type="match status" value="1"/>
</dbReference>
<dbReference type="InterPro" id="IPR006311">
    <property type="entry name" value="TAT_signal"/>
</dbReference>
<evidence type="ECO:0008006" key="3">
    <source>
        <dbReference type="Google" id="ProtNLM"/>
    </source>
</evidence>
<name>A0A4V0NDR8_SORCE</name>
<proteinExistence type="predicted"/>
<sequence>MERREFLKLASMAGLGVVAAGSLSRDAAAADPYTGPLWVHIHAGGGWDPTSLCDPKGASSPEEQETRDAMNRSYLAADIEAAGNLRYAPVGNNAAFFQKHYSKLLVINGIDTGTNSHDAGVRNTWSGTLREGKPGFAALVAGVHGGALPMGFISNGGYDTSANVVAVTRVPDTRLLQRLAYPNVIDLGAERQELYHTEATMTRILEARQARHAARLEQQRLPHVKQAMSTLFTSRVGQNELKQLIQYLPEDFEDASLRRQAQLALAAYRAGICVSANLSLGGFDTHGNHDNSHIPRLDQICDGVDFLLTAAEEQGIADRIVIVVGSDFGRTPGYNQGNGKDHWNISSMMLAGAGIPGNRVIGVTDERHNPIALDPATLEPREGGIRIKPGHIHRALRKLAGIAEDPLVQRFPLTEEEDLPLFG</sequence>
<dbReference type="InterPro" id="IPR010869">
    <property type="entry name" value="DUF1501"/>
</dbReference>
<protein>
    <recommendedName>
        <fullName evidence="3">Tat pathway signal protein</fullName>
    </recommendedName>
</protein>
<dbReference type="Proteomes" id="UP000295781">
    <property type="component" value="Chromosome"/>
</dbReference>
<gene>
    <name evidence="1" type="ORF">SOCEGT47_041490</name>
</gene>
<dbReference type="PANTHER" id="PTHR43737:SF1">
    <property type="entry name" value="DUF1501 DOMAIN-CONTAINING PROTEIN"/>
    <property type="match status" value="1"/>
</dbReference>
<dbReference type="AlphaFoldDB" id="A0A4V0NDR8"/>
<dbReference type="RefSeq" id="WP_129348915.1">
    <property type="nucleotide sequence ID" value="NZ_CP012670.1"/>
</dbReference>